<dbReference type="EMBL" id="CP159578">
    <property type="protein sequence ID" value="XCJ80606.1"/>
    <property type="molecule type" value="Genomic_DNA"/>
</dbReference>
<evidence type="ECO:0000256" key="1">
    <source>
        <dbReference type="SAM" id="Phobius"/>
    </source>
</evidence>
<feature type="transmembrane region" description="Helical" evidence="1">
    <location>
        <begin position="188"/>
        <end position="218"/>
    </location>
</feature>
<dbReference type="RefSeq" id="WP_353981428.1">
    <property type="nucleotide sequence ID" value="NZ_CP159578.1"/>
</dbReference>
<feature type="transmembrane region" description="Helical" evidence="1">
    <location>
        <begin position="102"/>
        <end position="123"/>
    </location>
</feature>
<name>A0AB74UA12_9GAMM</name>
<organism evidence="2">
    <name type="scientific">Salinicola endophyticus</name>
    <dbReference type="NCBI Taxonomy" id="1949083"/>
    <lineage>
        <taxon>Bacteria</taxon>
        <taxon>Pseudomonadati</taxon>
        <taxon>Pseudomonadota</taxon>
        <taxon>Gammaproteobacteria</taxon>
        <taxon>Oceanospirillales</taxon>
        <taxon>Halomonadaceae</taxon>
        <taxon>Salinicola</taxon>
    </lineage>
</organism>
<feature type="transmembrane region" description="Helical" evidence="1">
    <location>
        <begin position="68"/>
        <end position="90"/>
    </location>
</feature>
<feature type="transmembrane region" description="Helical" evidence="1">
    <location>
        <begin position="314"/>
        <end position="335"/>
    </location>
</feature>
<accession>A0AB74UA12</accession>
<feature type="transmembrane region" description="Helical" evidence="1">
    <location>
        <begin position="341"/>
        <end position="370"/>
    </location>
</feature>
<feature type="transmembrane region" description="Helical" evidence="1">
    <location>
        <begin position="158"/>
        <end position="176"/>
    </location>
</feature>
<feature type="transmembrane region" description="Helical" evidence="1">
    <location>
        <begin position="224"/>
        <end position="245"/>
    </location>
</feature>
<feature type="transmembrane region" description="Helical" evidence="1">
    <location>
        <begin position="42"/>
        <end position="62"/>
    </location>
</feature>
<gene>
    <name evidence="2" type="ORF">ABV408_05360</name>
</gene>
<evidence type="ECO:0000313" key="2">
    <source>
        <dbReference type="EMBL" id="XCJ80606.1"/>
    </source>
</evidence>
<keyword evidence="1" id="KW-1133">Transmembrane helix</keyword>
<sequence length="379" mass="41981">MSVVLITALPSGSLAGFPLKYLLLLVIFFCSVLSAKRLSVSLSAHLIGIAGFLILYAIYGYAEFSQYAINELILALGAVGLGLLVTHVIYARGFGQDKVLTIYKASVLLLAGNKLFIMSFYLLSPGYDAFVEGFVASYGKVAGASFLTMPLPLGLVRIYMQTDLIAALLPLAIAVLRARSHITASDRLTVMMAMFVVLVGFSRYNIACLGLCMVLFCMVDKKGLWFKFLLGCMVLTSAILFFDLFREFVEVRFFSTQNDVSDEIRFSQALVLMNYFGDAPLLGHGLGAFTTEMIRSATAPFSYEQQLLSFLPKFGILGFLIFSSYVTYMVVKVIVARQYCLALYLALFVSASFFNPYLFSSNMLVVYLLIYHQYFYGGD</sequence>
<reference evidence="2" key="1">
    <citation type="submission" date="2024-06" db="EMBL/GenBank/DDBJ databases">
        <title>Complete genome of Salinicola endophyticus HNIBRBA4755.</title>
        <authorList>
            <person name="Shin S.Y."/>
            <person name="Kang H."/>
            <person name="Song J."/>
        </authorList>
    </citation>
    <scope>NUCLEOTIDE SEQUENCE</scope>
    <source>
        <strain evidence="2">HNIBRBA4755</strain>
    </source>
</reference>
<feature type="transmembrane region" description="Helical" evidence="1">
    <location>
        <begin position="15"/>
        <end position="35"/>
    </location>
</feature>
<proteinExistence type="predicted"/>
<evidence type="ECO:0008006" key="3">
    <source>
        <dbReference type="Google" id="ProtNLM"/>
    </source>
</evidence>
<keyword evidence="1" id="KW-0812">Transmembrane</keyword>
<dbReference type="AlphaFoldDB" id="A0AB74UA12"/>
<protein>
    <recommendedName>
        <fullName evidence="3">O-antigen ligase domain-containing protein</fullName>
    </recommendedName>
</protein>
<keyword evidence="1" id="KW-0472">Membrane</keyword>